<sequence>MPNQSLAEKMEAARLLIFNSTDPEVAPLLDAYGIDEPYLLERMTLYNTTAELIQKQIQEYRESDLAYDEFYVAKDEVQEAVARTVKLVRVLSRNDADLQNRLNLHTAFPDSIADWIEHTITFYTLLQGETEFVTTLNRFKLTTEKIQQEKDMVHNLKQLREKVTVENGQAQEATRERNEKLDQLDDYCTELKVIARLALESKPQLLEKLGVMVRN</sequence>
<evidence type="ECO:0000313" key="3">
    <source>
        <dbReference type="Proteomes" id="UP000256779"/>
    </source>
</evidence>
<name>A0A3D9KWH1_MARFU</name>
<dbReference type="AlphaFoldDB" id="A0A3D9KWH1"/>
<accession>A0A3D9KWH1</accession>
<feature type="coiled-coil region" evidence="1">
    <location>
        <begin position="156"/>
        <end position="190"/>
    </location>
</feature>
<dbReference type="OrthoDB" id="954443at2"/>
<dbReference type="EMBL" id="QREG01000032">
    <property type="protein sequence ID" value="RED92190.1"/>
    <property type="molecule type" value="Genomic_DNA"/>
</dbReference>
<dbReference type="RefSeq" id="WP_115870282.1">
    <property type="nucleotide sequence ID" value="NZ_QREG01000032.1"/>
</dbReference>
<proteinExistence type="predicted"/>
<evidence type="ECO:0000256" key="1">
    <source>
        <dbReference type="SAM" id="Coils"/>
    </source>
</evidence>
<evidence type="ECO:0000313" key="2">
    <source>
        <dbReference type="EMBL" id="RED92190.1"/>
    </source>
</evidence>
<comment type="caution">
    <text evidence="2">The sequence shown here is derived from an EMBL/GenBank/DDBJ whole genome shotgun (WGS) entry which is preliminary data.</text>
</comment>
<organism evidence="2 3">
    <name type="scientific">Marinoscillum furvescens DSM 4134</name>
    <dbReference type="NCBI Taxonomy" id="1122208"/>
    <lineage>
        <taxon>Bacteria</taxon>
        <taxon>Pseudomonadati</taxon>
        <taxon>Bacteroidota</taxon>
        <taxon>Cytophagia</taxon>
        <taxon>Cytophagales</taxon>
        <taxon>Reichenbachiellaceae</taxon>
        <taxon>Marinoscillum</taxon>
    </lineage>
</organism>
<keyword evidence="3" id="KW-1185">Reference proteome</keyword>
<protein>
    <submittedName>
        <fullName evidence="2">Uncharacterized protein</fullName>
    </submittedName>
</protein>
<dbReference type="Proteomes" id="UP000256779">
    <property type="component" value="Unassembled WGS sequence"/>
</dbReference>
<keyword evidence="1" id="KW-0175">Coiled coil</keyword>
<gene>
    <name evidence="2" type="ORF">C7460_1322</name>
</gene>
<reference evidence="2 3" key="1">
    <citation type="submission" date="2018-07" db="EMBL/GenBank/DDBJ databases">
        <title>Genomic Encyclopedia of Type Strains, Phase IV (KMG-IV): sequencing the most valuable type-strain genomes for metagenomic binning, comparative biology and taxonomic classification.</title>
        <authorList>
            <person name="Goeker M."/>
        </authorList>
    </citation>
    <scope>NUCLEOTIDE SEQUENCE [LARGE SCALE GENOMIC DNA]</scope>
    <source>
        <strain evidence="2 3">DSM 4134</strain>
    </source>
</reference>